<feature type="transmembrane region" description="Helical" evidence="1">
    <location>
        <begin position="106"/>
        <end position="124"/>
    </location>
</feature>
<feature type="transmembrane region" description="Helical" evidence="1">
    <location>
        <begin position="50"/>
        <end position="69"/>
    </location>
</feature>
<feature type="transmembrane region" description="Helical" evidence="1">
    <location>
        <begin position="12"/>
        <end position="30"/>
    </location>
</feature>
<accession>A0ABS7UC36</accession>
<protein>
    <submittedName>
        <fullName evidence="2">Uncharacterized protein</fullName>
    </submittedName>
</protein>
<reference evidence="2 3" key="1">
    <citation type="submission" date="2021-09" db="EMBL/GenBank/DDBJ databases">
        <title>Whole genome sequence of Nocardioides sp. GBK3QG-3.</title>
        <authorList>
            <person name="Tuo L."/>
        </authorList>
    </citation>
    <scope>NUCLEOTIDE SEQUENCE [LARGE SCALE GENOMIC DNA]</scope>
    <source>
        <strain evidence="2 3">GBK3QG-3</strain>
    </source>
</reference>
<dbReference type="RefSeq" id="WP_224122650.1">
    <property type="nucleotide sequence ID" value="NZ_JAIQZJ010000004.1"/>
</dbReference>
<keyword evidence="1" id="KW-0472">Membrane</keyword>
<dbReference type="Proteomes" id="UP000780875">
    <property type="component" value="Unassembled WGS sequence"/>
</dbReference>
<sequence>MTSSRLRAARVFLMSTALIAGYWAGTGWYLSSPRCESTQTNPWACLGEAWLSVVVGLPMLALVVAVVLLGRGLLHALAGGVASVALGTVAVYQLLSATAYGGSDTIGWVLTAPAVGLAAAVWSVRVPDSRA</sequence>
<gene>
    <name evidence="2" type="ORF">K8U61_08895</name>
</gene>
<keyword evidence="1" id="KW-1133">Transmembrane helix</keyword>
<keyword evidence="1" id="KW-0812">Transmembrane</keyword>
<evidence type="ECO:0000313" key="3">
    <source>
        <dbReference type="Proteomes" id="UP000780875"/>
    </source>
</evidence>
<feature type="transmembrane region" description="Helical" evidence="1">
    <location>
        <begin position="76"/>
        <end position="94"/>
    </location>
</feature>
<proteinExistence type="predicted"/>
<name>A0ABS7UC36_9ACTN</name>
<evidence type="ECO:0000313" key="2">
    <source>
        <dbReference type="EMBL" id="MBZ5738276.1"/>
    </source>
</evidence>
<evidence type="ECO:0000256" key="1">
    <source>
        <dbReference type="SAM" id="Phobius"/>
    </source>
</evidence>
<dbReference type="EMBL" id="JAIQZJ010000004">
    <property type="protein sequence ID" value="MBZ5738276.1"/>
    <property type="molecule type" value="Genomic_DNA"/>
</dbReference>
<comment type="caution">
    <text evidence="2">The sequence shown here is derived from an EMBL/GenBank/DDBJ whole genome shotgun (WGS) entry which is preliminary data.</text>
</comment>
<organism evidence="2 3">
    <name type="scientific">Nocardioides mangrovi</name>
    <dbReference type="NCBI Taxonomy" id="2874580"/>
    <lineage>
        <taxon>Bacteria</taxon>
        <taxon>Bacillati</taxon>
        <taxon>Actinomycetota</taxon>
        <taxon>Actinomycetes</taxon>
        <taxon>Propionibacteriales</taxon>
        <taxon>Nocardioidaceae</taxon>
        <taxon>Nocardioides</taxon>
    </lineage>
</organism>
<keyword evidence="3" id="KW-1185">Reference proteome</keyword>